<protein>
    <submittedName>
        <fullName evidence="2">Uncharacterized protein</fullName>
    </submittedName>
</protein>
<dbReference type="AlphaFoldDB" id="A0A5C8Z6E2"/>
<feature type="region of interest" description="Disordered" evidence="1">
    <location>
        <begin position="1"/>
        <end position="71"/>
    </location>
</feature>
<sequence length="71" mass="8763">MRRSPRRARRRRRPSRSARRSPRRSPRRCRRSGRRTPSSWSARLRPRLASQRAWRWRCSPASRSRGRRQRA</sequence>
<evidence type="ECO:0000313" key="3">
    <source>
        <dbReference type="Proteomes" id="UP000321234"/>
    </source>
</evidence>
<dbReference type="Proteomes" id="UP000321234">
    <property type="component" value="Unassembled WGS sequence"/>
</dbReference>
<name>A0A5C8Z6E2_9ACTN</name>
<feature type="compositionally biased region" description="Basic residues" evidence="1">
    <location>
        <begin position="1"/>
        <end position="34"/>
    </location>
</feature>
<proteinExistence type="predicted"/>
<reference evidence="2 3" key="1">
    <citation type="submission" date="2019-07" db="EMBL/GenBank/DDBJ databases">
        <title>Quadrisphaera sp. strain DD2A genome sequencing and assembly.</title>
        <authorList>
            <person name="Kim I."/>
        </authorList>
    </citation>
    <scope>NUCLEOTIDE SEQUENCE [LARGE SCALE GENOMIC DNA]</scope>
    <source>
        <strain evidence="2 3">DD2A</strain>
    </source>
</reference>
<evidence type="ECO:0000313" key="2">
    <source>
        <dbReference type="EMBL" id="TXR52486.1"/>
    </source>
</evidence>
<gene>
    <name evidence="2" type="ORF">FMM08_20050</name>
</gene>
<keyword evidence="3" id="KW-1185">Reference proteome</keyword>
<dbReference type="EMBL" id="VKAC01000014">
    <property type="protein sequence ID" value="TXR52486.1"/>
    <property type="molecule type" value="Genomic_DNA"/>
</dbReference>
<dbReference type="OrthoDB" id="9997771at2"/>
<accession>A0A5C8Z6E2</accession>
<comment type="caution">
    <text evidence="2">The sequence shown here is derived from an EMBL/GenBank/DDBJ whole genome shotgun (WGS) entry which is preliminary data.</text>
</comment>
<organism evidence="2 3">
    <name type="scientific">Quadrisphaera setariae</name>
    <dbReference type="NCBI Taxonomy" id="2593304"/>
    <lineage>
        <taxon>Bacteria</taxon>
        <taxon>Bacillati</taxon>
        <taxon>Actinomycetota</taxon>
        <taxon>Actinomycetes</taxon>
        <taxon>Kineosporiales</taxon>
        <taxon>Kineosporiaceae</taxon>
        <taxon>Quadrisphaera</taxon>
    </lineage>
</organism>
<evidence type="ECO:0000256" key="1">
    <source>
        <dbReference type="SAM" id="MobiDB-lite"/>
    </source>
</evidence>